<feature type="chain" id="PRO_5027121865" evidence="1">
    <location>
        <begin position="22"/>
        <end position="84"/>
    </location>
</feature>
<evidence type="ECO:0000256" key="1">
    <source>
        <dbReference type="SAM" id="SignalP"/>
    </source>
</evidence>
<reference evidence="2" key="1">
    <citation type="submission" date="2019-09" db="EMBL/GenBank/DDBJ databases">
        <title>Organ-specific transcriptomic study of the physiology of the cattle tick, Rhipicephalus microplus.</title>
        <authorList>
            <person name="Tirloni L."/>
            <person name="Braz G."/>
            <person name="Gandara A.C.P."/>
            <person name="Sabadin G.A."/>
            <person name="da Silva R.M."/>
            <person name="Guizzo M.G."/>
            <person name="Machado J.A."/>
            <person name="Costa E.P."/>
            <person name="Gomes H.F."/>
            <person name="Moraes J."/>
            <person name="Mota M.B.S."/>
            <person name="Mesquita R.D."/>
            <person name="Alvarenga P.H."/>
            <person name="Alves F."/>
            <person name="Seixas A."/>
            <person name="da Fonseca R.N."/>
            <person name="Fogaca A."/>
            <person name="Logullo C."/>
            <person name="Tanaka A."/>
            <person name="Daffre S."/>
            <person name="Termignoni C."/>
            <person name="Vaz I.S.Jr."/>
            <person name="Oliveira P.L."/>
            <person name="Ribeiro J.M."/>
        </authorList>
    </citation>
    <scope>NUCLEOTIDE SEQUENCE</scope>
    <source>
        <strain evidence="2">Porto Alegre</strain>
    </source>
</reference>
<sequence length="84" mass="8595">MSLCILQFLSHFSAQLAYTSGAHVCVQGVSKASSSLQRALMHGTSAGLTSDDDADGLLHSGTRGTVHGAAVLSGILGLRQGLQQ</sequence>
<keyword evidence="1" id="KW-0732">Signal</keyword>
<feature type="signal peptide" evidence="1">
    <location>
        <begin position="1"/>
        <end position="21"/>
    </location>
</feature>
<organism evidence="2">
    <name type="scientific">Rhipicephalus microplus</name>
    <name type="common">Cattle tick</name>
    <name type="synonym">Boophilus microplus</name>
    <dbReference type="NCBI Taxonomy" id="6941"/>
    <lineage>
        <taxon>Eukaryota</taxon>
        <taxon>Metazoa</taxon>
        <taxon>Ecdysozoa</taxon>
        <taxon>Arthropoda</taxon>
        <taxon>Chelicerata</taxon>
        <taxon>Arachnida</taxon>
        <taxon>Acari</taxon>
        <taxon>Parasitiformes</taxon>
        <taxon>Ixodida</taxon>
        <taxon>Ixodoidea</taxon>
        <taxon>Ixodidae</taxon>
        <taxon>Rhipicephalinae</taxon>
        <taxon>Rhipicephalus</taxon>
        <taxon>Boophilus</taxon>
    </lineage>
</organism>
<accession>A0A6M2DAJ1</accession>
<proteinExistence type="predicted"/>
<dbReference type="AlphaFoldDB" id="A0A6M2DAJ1"/>
<evidence type="ECO:0000313" key="2">
    <source>
        <dbReference type="EMBL" id="NOV43155.1"/>
    </source>
</evidence>
<name>A0A6M2DAJ1_RHIMP</name>
<protein>
    <submittedName>
        <fullName evidence="2">Putative secreted protein</fullName>
    </submittedName>
</protein>
<dbReference type="EMBL" id="GHWJ01010418">
    <property type="protein sequence ID" value="NOV43155.1"/>
    <property type="molecule type" value="Transcribed_RNA"/>
</dbReference>